<feature type="transmembrane region" description="Helical" evidence="1">
    <location>
        <begin position="181"/>
        <end position="199"/>
    </location>
</feature>
<dbReference type="AlphaFoldDB" id="A0A9D2M051"/>
<gene>
    <name evidence="2" type="ORF">H9943_01310</name>
</gene>
<dbReference type="Pfam" id="PF11188">
    <property type="entry name" value="DUF2975"/>
    <property type="match status" value="1"/>
</dbReference>
<keyword evidence="1" id="KW-0812">Transmembrane</keyword>
<reference evidence="2" key="1">
    <citation type="journal article" date="2021" name="PeerJ">
        <title>Extensive microbial diversity within the chicken gut microbiome revealed by metagenomics and culture.</title>
        <authorList>
            <person name="Gilroy R."/>
            <person name="Ravi A."/>
            <person name="Getino M."/>
            <person name="Pursley I."/>
            <person name="Horton D.L."/>
            <person name="Alikhan N.F."/>
            <person name="Baker D."/>
            <person name="Gharbi K."/>
            <person name="Hall N."/>
            <person name="Watson M."/>
            <person name="Adriaenssens E.M."/>
            <person name="Foster-Nyarko E."/>
            <person name="Jarju S."/>
            <person name="Secka A."/>
            <person name="Antonio M."/>
            <person name="Oren A."/>
            <person name="Chaudhuri R.R."/>
            <person name="La Ragione R."/>
            <person name="Hildebrand F."/>
            <person name="Pallen M.J."/>
        </authorList>
    </citation>
    <scope>NUCLEOTIDE SEQUENCE</scope>
    <source>
        <strain evidence="2">ChiBcec8-14828</strain>
    </source>
</reference>
<dbReference type="Proteomes" id="UP000824209">
    <property type="component" value="Unassembled WGS sequence"/>
</dbReference>
<comment type="caution">
    <text evidence="2">The sequence shown here is derived from an EMBL/GenBank/DDBJ whole genome shotgun (WGS) entry which is preliminary data.</text>
</comment>
<keyword evidence="1" id="KW-0472">Membrane</keyword>
<sequence length="208" mass="22821">MNLVLKFSRERLIKAGCLLVQIACYFALAFYVFGLVLSVMGRQTFTVHTSTGTYDRVVYAQESYDGNAEGMTITTQDGIYVRLNQDGKIDLTSQIGISLLYAVEMVPAAVAVWFLSRVCTNVHRGEIFIGKNAHYLSIYGGVQIFSALVVPFLKLFLCFVVNQMADSQIAISTGQSSMQKLVSGVAFVIAAYIIGYGVGLQDEVDHTL</sequence>
<dbReference type="EMBL" id="DWYA01000013">
    <property type="protein sequence ID" value="HJB39015.1"/>
    <property type="molecule type" value="Genomic_DNA"/>
</dbReference>
<evidence type="ECO:0000256" key="1">
    <source>
        <dbReference type="SAM" id="Phobius"/>
    </source>
</evidence>
<protein>
    <submittedName>
        <fullName evidence="2">DUF2975 domain-containing protein</fullName>
    </submittedName>
</protein>
<accession>A0A9D2M051</accession>
<reference evidence="2" key="2">
    <citation type="submission" date="2021-04" db="EMBL/GenBank/DDBJ databases">
        <authorList>
            <person name="Gilroy R."/>
        </authorList>
    </citation>
    <scope>NUCLEOTIDE SEQUENCE</scope>
    <source>
        <strain evidence="2">ChiBcec8-14828</strain>
    </source>
</reference>
<feature type="transmembrane region" description="Helical" evidence="1">
    <location>
        <begin position="136"/>
        <end position="161"/>
    </location>
</feature>
<name>A0A9D2M051_9FIRM</name>
<dbReference type="InterPro" id="IPR021354">
    <property type="entry name" value="DUF2975"/>
</dbReference>
<evidence type="ECO:0000313" key="3">
    <source>
        <dbReference type="Proteomes" id="UP000824209"/>
    </source>
</evidence>
<proteinExistence type="predicted"/>
<feature type="transmembrane region" description="Helical" evidence="1">
    <location>
        <begin position="12"/>
        <end position="37"/>
    </location>
</feature>
<evidence type="ECO:0000313" key="2">
    <source>
        <dbReference type="EMBL" id="HJB39015.1"/>
    </source>
</evidence>
<feature type="transmembrane region" description="Helical" evidence="1">
    <location>
        <begin position="95"/>
        <end position="116"/>
    </location>
</feature>
<keyword evidence="1" id="KW-1133">Transmembrane helix</keyword>
<organism evidence="2 3">
    <name type="scientific">Candidatus Ruthenibacterium avium</name>
    <dbReference type="NCBI Taxonomy" id="2838751"/>
    <lineage>
        <taxon>Bacteria</taxon>
        <taxon>Bacillati</taxon>
        <taxon>Bacillota</taxon>
        <taxon>Clostridia</taxon>
        <taxon>Eubacteriales</taxon>
        <taxon>Oscillospiraceae</taxon>
        <taxon>Ruthenibacterium</taxon>
    </lineage>
</organism>